<reference evidence="1 2" key="2">
    <citation type="submission" date="2016-08" db="EMBL/GenBank/DDBJ databases">
        <title>Orenia metallireducens sp. nov. strain Z6, a Novel Metal-reducing Firmicute from the Deep Subsurface.</title>
        <authorList>
            <person name="Maxim B.I."/>
            <person name="Kenneth K."/>
            <person name="Flynn T.M."/>
            <person name="Oloughlin E.J."/>
            <person name="Locke R.A."/>
            <person name="Weber J.R."/>
            <person name="Egan S.M."/>
            <person name="Mackie R.I."/>
            <person name="Cann I.K."/>
        </authorList>
    </citation>
    <scope>NUCLEOTIDE SEQUENCE [LARGE SCALE GENOMIC DNA]</scope>
    <source>
        <strain evidence="1 2">Z6</strain>
    </source>
</reference>
<dbReference type="EMBL" id="LWDV01000010">
    <property type="protein sequence ID" value="OCL25642.1"/>
    <property type="molecule type" value="Genomic_DNA"/>
</dbReference>
<proteinExistence type="predicted"/>
<evidence type="ECO:0008006" key="3">
    <source>
        <dbReference type="Google" id="ProtNLM"/>
    </source>
</evidence>
<organism evidence="1 2">
    <name type="scientific">Orenia metallireducens</name>
    <dbReference type="NCBI Taxonomy" id="1413210"/>
    <lineage>
        <taxon>Bacteria</taxon>
        <taxon>Bacillati</taxon>
        <taxon>Bacillota</taxon>
        <taxon>Clostridia</taxon>
        <taxon>Halanaerobiales</taxon>
        <taxon>Halobacteroidaceae</taxon>
        <taxon>Orenia</taxon>
    </lineage>
</organism>
<protein>
    <recommendedName>
        <fullName evidence="3">DUF1694 domain-containing protein</fullName>
    </recommendedName>
</protein>
<accession>A0A1C0A666</accession>
<dbReference type="InterPro" id="IPR029064">
    <property type="entry name" value="Ribosomal_eL30-like_sf"/>
</dbReference>
<sequence>MTEEKDIQQEAIIGNQGKSDLEQRVSAGIHGGFELKKGEKNRFLGEFRERVLKALTFEQVEEPGTYPEVLKAIKKREAKKLIINRKVDMERAKDYIKLAREHDLSFKKVDSPDFKGDIALVVVSDHAVNQSDIFIKDRATSLKEKGLPVELINARGGKICEDCYQIIGEKASEELVNYQKMNWLDKIIGKKCPANH</sequence>
<keyword evidence="2" id="KW-1185">Reference proteome</keyword>
<comment type="caution">
    <text evidence="1">The sequence shown here is derived from an EMBL/GenBank/DDBJ whole genome shotgun (WGS) entry which is preliminary data.</text>
</comment>
<dbReference type="InterPro" id="IPR012543">
    <property type="entry name" value="DUF1694"/>
</dbReference>
<gene>
    <name evidence="1" type="ORF">U472_15035</name>
</gene>
<dbReference type="Proteomes" id="UP000093514">
    <property type="component" value="Unassembled WGS sequence"/>
</dbReference>
<name>A0A1C0A666_9FIRM</name>
<dbReference type="AlphaFoldDB" id="A0A1C0A666"/>
<evidence type="ECO:0000313" key="2">
    <source>
        <dbReference type="Proteomes" id="UP000093514"/>
    </source>
</evidence>
<dbReference type="SUPFAM" id="SSF160515">
    <property type="entry name" value="YueI-like"/>
    <property type="match status" value="1"/>
</dbReference>
<evidence type="ECO:0000313" key="1">
    <source>
        <dbReference type="EMBL" id="OCL25642.1"/>
    </source>
</evidence>
<reference evidence="2" key="1">
    <citation type="submission" date="2016-07" db="EMBL/GenBank/DDBJ databases">
        <authorList>
            <person name="Florea S."/>
            <person name="Webb J.S."/>
            <person name="Jaromczyk J."/>
            <person name="Schardl C.L."/>
        </authorList>
    </citation>
    <scope>NUCLEOTIDE SEQUENCE [LARGE SCALE GENOMIC DNA]</scope>
    <source>
        <strain evidence="2">Z6</strain>
    </source>
</reference>
<dbReference type="Gene3D" id="3.30.1330.30">
    <property type="match status" value="1"/>
</dbReference>
<dbReference type="RefSeq" id="WP_068719554.1">
    <property type="nucleotide sequence ID" value="NZ_LWDV01000010.1"/>
</dbReference>
<dbReference type="Pfam" id="PF07997">
    <property type="entry name" value="DUF1694"/>
    <property type="match status" value="1"/>
</dbReference>
<dbReference type="OrthoDB" id="95278at2"/>